<keyword evidence="1" id="KW-1133">Transmembrane helix</keyword>
<dbReference type="Proteomes" id="UP000734218">
    <property type="component" value="Unassembled WGS sequence"/>
</dbReference>
<sequence length="553" mass="59755">MSIVTALARWIGRKGLLFVALVAALIAYQMIRPSYDRYRDLSAQVQSARVAGPALDAAGRDALTGGERALTDAHRLGVAQIDARLGAARQAQADRAGRCGSDLGAALRGGAAAVIDNRRACFEQAAIGREISVLTELRATADARRPGESVEDAITRHVADMRAAAAEMRRAAADMRAARSWQDAFRRNQQREAAAARYTAAQARAERARGQAERLVRSRERMATAEVTAQRRVAEARAAFERLAVDRAGALRRTYADRLGTWSAQVGLPGILRTAAWLLMGIILMPYAIRLFCWFVLAPLAMRRPSIRLRVPGGGDRPIPLPDRSGPSVAVRLSPGEELLVRQSFLQSTSVEGTKATRWLLDTRHPLTSIASGLSFLTRLRGDGGATTVSATADPFAEVAILTLPDGAACVVQPRALAAVAEPIGRPLRITSHWRLFSLNAWLTLQLRFLVFHGPARLVLKGGRGVRVERAEAGRVFGSDQLIGFSADLSYAVTRSETFWPYFLGRESLLKDRVQAGAGVLIVEEAPLGGRRGAGPRRGIEELVDAGLKAFGL</sequence>
<keyword evidence="1" id="KW-0472">Membrane</keyword>
<organism evidence="2 3">
    <name type="scientific">Sphingomonas jejuensis</name>
    <dbReference type="NCBI Taxonomy" id="904715"/>
    <lineage>
        <taxon>Bacteria</taxon>
        <taxon>Pseudomonadati</taxon>
        <taxon>Pseudomonadota</taxon>
        <taxon>Alphaproteobacteria</taxon>
        <taxon>Sphingomonadales</taxon>
        <taxon>Sphingomonadaceae</taxon>
        <taxon>Sphingomonas</taxon>
    </lineage>
</organism>
<dbReference type="EMBL" id="JAATJE010000002">
    <property type="protein sequence ID" value="NJC34800.1"/>
    <property type="molecule type" value="Genomic_DNA"/>
</dbReference>
<evidence type="ECO:0000313" key="3">
    <source>
        <dbReference type="Proteomes" id="UP000734218"/>
    </source>
</evidence>
<keyword evidence="1" id="KW-0812">Transmembrane</keyword>
<proteinExistence type="predicted"/>
<name>A0ABX0XNJ0_9SPHN</name>
<gene>
    <name evidence="2" type="ORF">GGR88_002314</name>
</gene>
<comment type="caution">
    <text evidence="2">The sequence shown here is derived from an EMBL/GenBank/DDBJ whole genome shotgun (WGS) entry which is preliminary data.</text>
</comment>
<evidence type="ECO:0000256" key="1">
    <source>
        <dbReference type="SAM" id="Phobius"/>
    </source>
</evidence>
<evidence type="ECO:0000313" key="2">
    <source>
        <dbReference type="EMBL" id="NJC34800.1"/>
    </source>
</evidence>
<dbReference type="RefSeq" id="WP_167955122.1">
    <property type="nucleotide sequence ID" value="NZ_JAATJE010000002.1"/>
</dbReference>
<feature type="transmembrane region" description="Helical" evidence="1">
    <location>
        <begin position="275"/>
        <end position="300"/>
    </location>
</feature>
<keyword evidence="3" id="KW-1185">Reference proteome</keyword>
<accession>A0ABX0XNJ0</accession>
<reference evidence="2 3" key="1">
    <citation type="submission" date="2020-03" db="EMBL/GenBank/DDBJ databases">
        <title>Genomic Encyclopedia of Type Strains, Phase IV (KMG-IV): sequencing the most valuable type-strain genomes for metagenomic binning, comparative biology and taxonomic classification.</title>
        <authorList>
            <person name="Goeker M."/>
        </authorList>
    </citation>
    <scope>NUCLEOTIDE SEQUENCE [LARGE SCALE GENOMIC DNA]</scope>
    <source>
        <strain evidence="2 3">DSM 27651</strain>
    </source>
</reference>
<protein>
    <submittedName>
        <fullName evidence="2">Uncharacterized protein (AIM24 family)</fullName>
    </submittedName>
</protein>